<proteinExistence type="predicted"/>
<evidence type="ECO:0000313" key="1">
    <source>
        <dbReference type="EMBL" id="KAK5648633.1"/>
    </source>
</evidence>
<keyword evidence="2" id="KW-1185">Reference proteome</keyword>
<sequence>MCEYVNVNYHKLLFHSKTRWLSLFPAIERILKMYVPLKEYFLALPQPPVTIKTFFENEMGEMYLIEQMERENNSVLDINKILQSTLDTLRARSETNFLPVAVRKLLSSCSEEKREAFKRDTKNMYENCISYLVKFTQIPKIYNPQHILQITIYSCAHFGKETFFYKKILLILTESQIRYKSEKIYLSTYNVVRLDIRCK</sequence>
<dbReference type="EMBL" id="JAVRBK010000002">
    <property type="protein sequence ID" value="KAK5648633.1"/>
    <property type="molecule type" value="Genomic_DNA"/>
</dbReference>
<organism evidence="1 2">
    <name type="scientific">Pyrocoelia pectoralis</name>
    <dbReference type="NCBI Taxonomy" id="417401"/>
    <lineage>
        <taxon>Eukaryota</taxon>
        <taxon>Metazoa</taxon>
        <taxon>Ecdysozoa</taxon>
        <taxon>Arthropoda</taxon>
        <taxon>Hexapoda</taxon>
        <taxon>Insecta</taxon>
        <taxon>Pterygota</taxon>
        <taxon>Neoptera</taxon>
        <taxon>Endopterygota</taxon>
        <taxon>Coleoptera</taxon>
        <taxon>Polyphaga</taxon>
        <taxon>Elateriformia</taxon>
        <taxon>Elateroidea</taxon>
        <taxon>Lampyridae</taxon>
        <taxon>Lampyrinae</taxon>
        <taxon>Pyrocoelia</taxon>
    </lineage>
</organism>
<comment type="caution">
    <text evidence="1">The sequence shown here is derived from an EMBL/GenBank/DDBJ whole genome shotgun (WGS) entry which is preliminary data.</text>
</comment>
<accession>A0AAN7VQN6</accession>
<dbReference type="AlphaFoldDB" id="A0AAN7VQN6"/>
<reference evidence="1 2" key="1">
    <citation type="journal article" date="2024" name="Insects">
        <title>An Improved Chromosome-Level Genome Assembly of the Firefly Pyrocoelia pectoralis.</title>
        <authorList>
            <person name="Fu X."/>
            <person name="Meyer-Rochow V.B."/>
            <person name="Ballantyne L."/>
            <person name="Zhu X."/>
        </authorList>
    </citation>
    <scope>NUCLEOTIDE SEQUENCE [LARGE SCALE GENOMIC DNA]</scope>
    <source>
        <strain evidence="1">XCY_ONT2</strain>
    </source>
</reference>
<protein>
    <submittedName>
        <fullName evidence="1">Uncharacterized protein</fullName>
    </submittedName>
</protein>
<name>A0AAN7VQN6_9COLE</name>
<gene>
    <name evidence="1" type="ORF">RI129_003525</name>
</gene>
<dbReference type="Proteomes" id="UP001329430">
    <property type="component" value="Chromosome 2"/>
</dbReference>
<evidence type="ECO:0000313" key="2">
    <source>
        <dbReference type="Proteomes" id="UP001329430"/>
    </source>
</evidence>